<proteinExistence type="predicted"/>
<name>A0A8B8AMT3_CRAVI</name>
<feature type="compositionally biased region" description="Basic and acidic residues" evidence="1">
    <location>
        <begin position="329"/>
        <end position="342"/>
    </location>
</feature>
<evidence type="ECO:0000313" key="2">
    <source>
        <dbReference type="Proteomes" id="UP000694844"/>
    </source>
</evidence>
<feature type="compositionally biased region" description="Basic and acidic residues" evidence="1">
    <location>
        <begin position="402"/>
        <end position="412"/>
    </location>
</feature>
<feature type="region of interest" description="Disordered" evidence="1">
    <location>
        <begin position="384"/>
        <end position="412"/>
    </location>
</feature>
<dbReference type="GeneID" id="111103403"/>
<protein>
    <submittedName>
        <fullName evidence="3">Myb-like protein X</fullName>
    </submittedName>
</protein>
<feature type="compositionally biased region" description="Polar residues" evidence="1">
    <location>
        <begin position="307"/>
        <end position="327"/>
    </location>
</feature>
<dbReference type="AlphaFoldDB" id="A0A8B8AMT3"/>
<keyword evidence="2" id="KW-1185">Reference proteome</keyword>
<feature type="region of interest" description="Disordered" evidence="1">
    <location>
        <begin position="307"/>
        <end position="364"/>
    </location>
</feature>
<reference evidence="3" key="1">
    <citation type="submission" date="2025-08" db="UniProtKB">
        <authorList>
            <consortium name="RefSeq"/>
        </authorList>
    </citation>
    <scope>IDENTIFICATION</scope>
    <source>
        <tissue evidence="3">Whole sample</tissue>
    </source>
</reference>
<feature type="compositionally biased region" description="Polar residues" evidence="1">
    <location>
        <begin position="345"/>
        <end position="357"/>
    </location>
</feature>
<accession>A0A8B8AMT3</accession>
<dbReference type="Proteomes" id="UP000694844">
    <property type="component" value="Chromosome 7"/>
</dbReference>
<dbReference type="RefSeq" id="XP_022292381.1">
    <property type="nucleotide sequence ID" value="XM_022436673.1"/>
</dbReference>
<dbReference type="OrthoDB" id="6149372at2759"/>
<evidence type="ECO:0000256" key="1">
    <source>
        <dbReference type="SAM" id="MobiDB-lite"/>
    </source>
</evidence>
<gene>
    <name evidence="3" type="primary">LOC111103403</name>
</gene>
<organism evidence="2 3">
    <name type="scientific">Crassostrea virginica</name>
    <name type="common">Eastern oyster</name>
    <dbReference type="NCBI Taxonomy" id="6565"/>
    <lineage>
        <taxon>Eukaryota</taxon>
        <taxon>Metazoa</taxon>
        <taxon>Spiralia</taxon>
        <taxon>Lophotrochozoa</taxon>
        <taxon>Mollusca</taxon>
        <taxon>Bivalvia</taxon>
        <taxon>Autobranchia</taxon>
        <taxon>Pteriomorphia</taxon>
        <taxon>Ostreida</taxon>
        <taxon>Ostreoidea</taxon>
        <taxon>Ostreidae</taxon>
        <taxon>Crassostrea</taxon>
    </lineage>
</organism>
<feature type="region of interest" description="Disordered" evidence="1">
    <location>
        <begin position="179"/>
        <end position="202"/>
    </location>
</feature>
<evidence type="ECO:0000313" key="3">
    <source>
        <dbReference type="RefSeq" id="XP_022292381.1"/>
    </source>
</evidence>
<dbReference type="KEGG" id="cvn:111103403"/>
<sequence length="714" mass="81354">MGSESDLEELHSSILSLCEEDPQSRTLNQTLNLSPIKSDEASLVETPSVRNLNKEKCTPSTSTFASCPVLEVGEIFSKRAHSTPLVPKRLCSSPVSSCGDHATITEKEDEELEDLRNMTYEDLLSEVTILCDLPGKHLLKSEGPSKPKIEDSLKSLNQTQLSKINMETILCQSYIPKDKEKTDEEAASQNPKTEVKTPGRFADLSTTPMSSLLVEDEVEDELVEDILGLDEFIFSDLDSDDNFDEETLLSGEDTVVFDKTAKNDSMGNVTVLERKDSNLKKNDKKSLHLLANKNAIDLENNNLESVKSKNSNTKISSDVNANFVSSGQKRKDTDFDEQDSKKTKLSNANTHVSSMGISSKGVEKDKAESSVEYVIVSMIDSSESDFDSKSEAEDKDDDLEEDKPVNRSKRSDVPMLCVSPLIQGDHQSSRIESTTRQQKEKELFPSKIDYGHERSFLKNENELTRSVMKKWKTDGIHNPDRNLTHATSFRRKTNGEMGMLEGFHFTTLHVENNEDGPDRKNDTKTRSLADTIQKLKMEQNELERLHYCRLRDMKFMLKSRIEEQDVCDRNRLRHLRIQQEMEARSVHYQYANSVFKQTQLMQLKMDHLAQIDHIQCIAMREEQSIKDKYLNSVTTERTRFEEQFNQMTSLIQQLSQCVFEDKEEHFGPQVMVSLVKAPCRANNESKTHVSVCLPLEIANAILKEDELYDNFYEY</sequence>